<comment type="caution">
    <text evidence="3">The sequence shown here is derived from an EMBL/GenBank/DDBJ whole genome shotgun (WGS) entry which is preliminary data.</text>
</comment>
<feature type="transmembrane region" description="Helical" evidence="2">
    <location>
        <begin position="36"/>
        <end position="60"/>
    </location>
</feature>
<dbReference type="InterPro" id="IPR031606">
    <property type="entry name" value="Kch1/2"/>
</dbReference>
<feature type="compositionally biased region" description="Gly residues" evidence="1">
    <location>
        <begin position="889"/>
        <end position="899"/>
    </location>
</feature>
<feature type="transmembrane region" description="Helical" evidence="2">
    <location>
        <begin position="215"/>
        <end position="247"/>
    </location>
</feature>
<feature type="compositionally biased region" description="Polar residues" evidence="1">
    <location>
        <begin position="345"/>
        <end position="355"/>
    </location>
</feature>
<evidence type="ECO:0000256" key="1">
    <source>
        <dbReference type="SAM" id="MobiDB-lite"/>
    </source>
</evidence>
<feature type="region of interest" description="Disordered" evidence="1">
    <location>
        <begin position="754"/>
        <end position="795"/>
    </location>
</feature>
<dbReference type="GO" id="GO:0005886">
    <property type="term" value="C:plasma membrane"/>
    <property type="evidence" value="ECO:0007669"/>
    <property type="project" value="InterPro"/>
</dbReference>
<feature type="compositionally biased region" description="Polar residues" evidence="1">
    <location>
        <begin position="369"/>
        <end position="380"/>
    </location>
</feature>
<feature type="region of interest" description="Disordered" evidence="1">
    <location>
        <begin position="345"/>
        <end position="380"/>
    </location>
</feature>
<feature type="compositionally biased region" description="Polar residues" evidence="1">
    <location>
        <begin position="625"/>
        <end position="634"/>
    </location>
</feature>
<dbReference type="PANTHER" id="PTHR36424">
    <property type="entry name" value="PHEROMONE-REGULATED MEMBRANE PROTEIN 6"/>
    <property type="match status" value="1"/>
</dbReference>
<feature type="compositionally biased region" description="Gly residues" evidence="1">
    <location>
        <begin position="869"/>
        <end position="882"/>
    </location>
</feature>
<dbReference type="Proteomes" id="UP000479691">
    <property type="component" value="Unassembled WGS sequence"/>
</dbReference>
<evidence type="ECO:0000256" key="2">
    <source>
        <dbReference type="SAM" id="Phobius"/>
    </source>
</evidence>
<accession>A0A6G1MCE2</accession>
<dbReference type="Proteomes" id="UP000483672">
    <property type="component" value="Unassembled WGS sequence"/>
</dbReference>
<feature type="region of interest" description="Disordered" evidence="1">
    <location>
        <begin position="286"/>
        <end position="322"/>
    </location>
</feature>
<organism evidence="3 7">
    <name type="scientific">Orbilia oligospora</name>
    <name type="common">Nematode-trapping fungus</name>
    <name type="synonym">Arthrobotrys oligospora</name>
    <dbReference type="NCBI Taxonomy" id="2813651"/>
    <lineage>
        <taxon>Eukaryota</taxon>
        <taxon>Fungi</taxon>
        <taxon>Dikarya</taxon>
        <taxon>Ascomycota</taxon>
        <taxon>Pezizomycotina</taxon>
        <taxon>Orbiliomycetes</taxon>
        <taxon>Orbiliales</taxon>
        <taxon>Orbiliaceae</taxon>
        <taxon>Orbilia</taxon>
    </lineage>
</organism>
<feature type="compositionally biased region" description="Low complexity" evidence="1">
    <location>
        <begin position="690"/>
        <end position="699"/>
    </location>
</feature>
<proteinExistence type="predicted"/>
<evidence type="ECO:0000313" key="5">
    <source>
        <dbReference type="EMBL" id="KAF3226450.1"/>
    </source>
</evidence>
<feature type="region of interest" description="Disordered" evidence="1">
    <location>
        <begin position="625"/>
        <end position="699"/>
    </location>
</feature>
<evidence type="ECO:0008006" key="9">
    <source>
        <dbReference type="Google" id="ProtNLM"/>
    </source>
</evidence>
<keyword evidence="2" id="KW-1133">Transmembrane helix</keyword>
<evidence type="ECO:0000313" key="4">
    <source>
        <dbReference type="EMBL" id="KAF3225022.1"/>
    </source>
</evidence>
<dbReference type="Proteomes" id="UP000472727">
    <property type="component" value="Unassembled WGS sequence"/>
</dbReference>
<dbReference type="EMBL" id="JAABOE010000199">
    <property type="protein sequence ID" value="KAF3158894.1"/>
    <property type="molecule type" value="Genomic_DNA"/>
</dbReference>
<name>A0A6G1MCE2_ORBOL</name>
<feature type="region of interest" description="Disordered" evidence="1">
    <location>
        <begin position="581"/>
        <end position="603"/>
    </location>
</feature>
<feature type="region of interest" description="Disordered" evidence="1">
    <location>
        <begin position="822"/>
        <end position="899"/>
    </location>
</feature>
<gene>
    <name evidence="4" type="ORF">TWF106_002904</name>
    <name evidence="5" type="ORF">TWF191_004711</name>
    <name evidence="3" type="ORF">TWF788_004077</name>
</gene>
<dbReference type="GO" id="GO:0015079">
    <property type="term" value="F:potassium ion transmembrane transporter activity"/>
    <property type="evidence" value="ECO:0007669"/>
    <property type="project" value="InterPro"/>
</dbReference>
<feature type="region of interest" description="Disordered" evidence="1">
    <location>
        <begin position="395"/>
        <end position="434"/>
    </location>
</feature>
<keyword evidence="2" id="KW-0812">Transmembrane</keyword>
<protein>
    <recommendedName>
        <fullName evidence="9">Pheromone-regulated membrane protein 6</fullName>
    </recommendedName>
</protein>
<evidence type="ECO:0000313" key="6">
    <source>
        <dbReference type="Proteomes" id="UP000472727"/>
    </source>
</evidence>
<dbReference type="PANTHER" id="PTHR36424:SF1">
    <property type="entry name" value="LOW AFFINITY K(+) TRANSPORTER 1-RELATED"/>
    <property type="match status" value="1"/>
</dbReference>
<feature type="region of interest" description="Disordered" evidence="1">
    <location>
        <begin position="529"/>
        <end position="557"/>
    </location>
</feature>
<dbReference type="EMBL" id="WIWS01000016">
    <property type="protein sequence ID" value="KAF3225022.1"/>
    <property type="molecule type" value="Genomic_DNA"/>
</dbReference>
<dbReference type="Pfam" id="PF16944">
    <property type="entry name" value="KCH"/>
    <property type="match status" value="1"/>
</dbReference>
<keyword evidence="2" id="KW-0472">Membrane</keyword>
<sequence length="899" mass="98997">MGLLRRNRDEVPVNKKQKWDYINLNDFKTRSCWSPVAYFFFFVNAFFGVAVVAADCYTAVNLLVFDRWSSKIDPVIPFRISKWIFAGCIIFSFVLIGVSILWAVKAIKGNSIARGYLNVYAQRWYCVGRGGYKRFLVFTELTKSKHGSDYVMLFTYFTFKGWAKVLLADGPRQILNGVTLYAVMKAKIIPGTTKSGFSGLLASIKALEEESLTQAIILSVMLFTCVWWILTFLSLAFAVLLWIMFIWHHVPSGHTLGSYCREKVDKRLLGIVAKNHKRTIEEEREERMKADQAGLGARKPTLPNFGDAPTGPAKPPVGPTLPSISEKPVALGLKRTNTMETFTTTVSSRPDTNMPSRPPYAAARPQFPMRSSTNDTAMSTTSSMFDESASLIGDRKDPFARTNTPLYRPQPPVGPYGRNYGPGHGPNSSQASLTNPYETAPLQPHDFLGSQQYLPPVNRNDTVSPFYQHPPPVNRNDTISPLGNGPSPVQHRPLNFEPTQAPFQPFPPNGSIPRRFPVRAQEQNFDSGIQQPPIAHTPSPAPEFSKYTEHRHTPPIHHMPQSEIFEMDGGVTTQSNTKATDAIELSSSPPRTTPAPIQSATGSSFSAHPMAFELDTGVPVVAQDITKSSPSPQTRTRRLTPPQPITTTAPQTKSPPKPGPQGRVGLAYNKPTYQPAGAPIASTSTPPPQAQAQRQLPQRRIQQDFEREEHGVGRNIHGNYDIEADVLDSYLHRSPQSQMQPQPPQPLQRPFMQYESQGQQGSRPSTPTRGLPVRRESGDSYYSNSGALGPAFGPPMRSMTNTPSAGFVGSRSMRGDDGFGMPERSMTAPFARQPDVRNSPPRGNSRIFENRMAPSPPRGRGPQPYGRNNGNGSGNGQGGYGGNNSYEQGGYGGGGYSAW</sequence>
<evidence type="ECO:0000313" key="8">
    <source>
        <dbReference type="Proteomes" id="UP000483672"/>
    </source>
</evidence>
<dbReference type="AlphaFoldDB" id="A0A6G1MCE2"/>
<feature type="compositionally biased region" description="Polar residues" evidence="1">
    <location>
        <begin position="754"/>
        <end position="768"/>
    </location>
</feature>
<dbReference type="EMBL" id="WIPF01000023">
    <property type="protein sequence ID" value="KAF3226450.1"/>
    <property type="molecule type" value="Genomic_DNA"/>
</dbReference>
<evidence type="ECO:0000313" key="7">
    <source>
        <dbReference type="Proteomes" id="UP000479691"/>
    </source>
</evidence>
<feature type="transmembrane region" description="Helical" evidence="2">
    <location>
        <begin position="80"/>
        <end position="104"/>
    </location>
</feature>
<reference evidence="6 7" key="1">
    <citation type="submission" date="2019-06" db="EMBL/GenBank/DDBJ databases">
        <authorList>
            <person name="Palmer J.M."/>
        </authorList>
    </citation>
    <scope>NUCLEOTIDE SEQUENCE [LARGE SCALE GENOMIC DNA]</scope>
    <source>
        <strain evidence="4 6">TWF106</strain>
        <strain evidence="5 8">TWF191</strain>
        <strain evidence="3 7">TWF788</strain>
    </source>
</reference>
<evidence type="ECO:0000313" key="3">
    <source>
        <dbReference type="EMBL" id="KAF3158894.1"/>
    </source>
</evidence>